<protein>
    <submittedName>
        <fullName evidence="1">Uncharacterized protein</fullName>
    </submittedName>
</protein>
<organism evidence="1">
    <name type="scientific">bioreactor metagenome</name>
    <dbReference type="NCBI Taxonomy" id="1076179"/>
    <lineage>
        <taxon>unclassified sequences</taxon>
        <taxon>metagenomes</taxon>
        <taxon>ecological metagenomes</taxon>
    </lineage>
</organism>
<dbReference type="EMBL" id="VSSQ01001221">
    <property type="protein sequence ID" value="MPM06365.1"/>
    <property type="molecule type" value="Genomic_DNA"/>
</dbReference>
<gene>
    <name evidence="1" type="ORF">SDC9_52664</name>
</gene>
<reference evidence="1" key="1">
    <citation type="submission" date="2019-08" db="EMBL/GenBank/DDBJ databases">
        <authorList>
            <person name="Kucharzyk K."/>
            <person name="Murdoch R.W."/>
            <person name="Higgins S."/>
            <person name="Loffler F."/>
        </authorList>
    </citation>
    <scope>NUCLEOTIDE SEQUENCE</scope>
</reference>
<sequence length="153" mass="17061">MPNKLFNTTFENALRLLLLLDVFDYPQTLDMLYAVDFMAAYGATFHITPSNLNGDNQYKFSEFASRREAVNLALKELVLDGMVQALNQNDGITYTISSEGEDYCSSLASEYASEYRNNAKLVIESVSGKSERELISGINKLSSKSLINEGMSE</sequence>
<evidence type="ECO:0000313" key="1">
    <source>
        <dbReference type="EMBL" id="MPM06365.1"/>
    </source>
</evidence>
<accession>A0A644WR48</accession>
<name>A0A644WR48_9ZZZZ</name>
<dbReference type="Pfam" id="PF20288">
    <property type="entry name" value="MC2"/>
    <property type="match status" value="1"/>
</dbReference>
<dbReference type="AlphaFoldDB" id="A0A644WR48"/>
<dbReference type="InterPro" id="IPR046904">
    <property type="entry name" value="ABC-3C_MC2"/>
</dbReference>
<comment type="caution">
    <text evidence="1">The sequence shown here is derived from an EMBL/GenBank/DDBJ whole genome shotgun (WGS) entry which is preliminary data.</text>
</comment>
<proteinExistence type="predicted"/>